<dbReference type="InterPro" id="IPR051677">
    <property type="entry name" value="AfsR-DnrI-RedD_regulator"/>
</dbReference>
<dbReference type="Gene3D" id="1.10.10.10">
    <property type="entry name" value="Winged helix-like DNA-binding domain superfamily/Winged helix DNA-binding domain"/>
    <property type="match status" value="1"/>
</dbReference>
<feature type="domain" description="OmpR/PhoB-type" evidence="4">
    <location>
        <begin position="1"/>
        <end position="101"/>
    </location>
</feature>
<evidence type="ECO:0000259" key="4">
    <source>
        <dbReference type="PROSITE" id="PS51755"/>
    </source>
</evidence>
<dbReference type="SMART" id="SM00862">
    <property type="entry name" value="Trans_reg_C"/>
    <property type="match status" value="1"/>
</dbReference>
<comment type="similarity">
    <text evidence="1">Belongs to the AfsR/DnrI/RedD regulatory family.</text>
</comment>
<keyword evidence="2 3" id="KW-0238">DNA-binding</keyword>
<evidence type="ECO:0000256" key="1">
    <source>
        <dbReference type="ARBA" id="ARBA00005820"/>
    </source>
</evidence>
<dbReference type="InterPro" id="IPR001867">
    <property type="entry name" value="OmpR/PhoB-type_DNA-bd"/>
</dbReference>
<dbReference type="InterPro" id="IPR011990">
    <property type="entry name" value="TPR-like_helical_dom_sf"/>
</dbReference>
<dbReference type="SUPFAM" id="SSF46894">
    <property type="entry name" value="C-terminal effector domain of the bipartite response regulators"/>
    <property type="match status" value="1"/>
</dbReference>
<dbReference type="InterPro" id="IPR005158">
    <property type="entry name" value="BTAD"/>
</dbReference>
<evidence type="ECO:0000256" key="3">
    <source>
        <dbReference type="PROSITE-ProRule" id="PRU01091"/>
    </source>
</evidence>
<sequence>MTRIRVRMLGKLEISCEGREISLKCTKDSRYMQLFLLLLYHNKKGISRQEIIEELYAGKESSPDNALRIVVYRLRKLLSQTFLPKEKFVVSDRKGQYRLGENITVTLDTDDFLSMYEKINGASDEADRIRRLSQTCDLYEGHFLKDFHGETWIEIENSYFQRLYLKASKELAALLEKRRQYRELRELTDKNIRLFPYDGWQFLRIRSLAQEGKKKEAAIIYEETLRAFQEEFGVGLPQDIIDKFEEAERSVYDARTPGGLIKSVIRRDEEENGAYYCGYLGFLDCCRVMRRVSERNGEVLTMLTVTFKREKGNEEKADGENQEIDQVLREAIHGALRKGDVYTRYGTDTYLILMCGIQGERECFRVFRRIEERFNKIKHIRNTKLQYRVYPINWN</sequence>
<dbReference type="PANTHER" id="PTHR35807:SF2">
    <property type="entry name" value="TRANSCRIPTIONAL ACTIVATOR DOMAIN"/>
    <property type="match status" value="1"/>
</dbReference>
<organism evidence="5 6">
    <name type="scientific">Candidatus Lachnoclostridium stercoravium</name>
    <dbReference type="NCBI Taxonomy" id="2838633"/>
    <lineage>
        <taxon>Bacteria</taxon>
        <taxon>Bacillati</taxon>
        <taxon>Bacillota</taxon>
        <taxon>Clostridia</taxon>
        <taxon>Lachnospirales</taxon>
        <taxon>Lachnospiraceae</taxon>
    </lineage>
</organism>
<dbReference type="GO" id="GO:0006355">
    <property type="term" value="P:regulation of DNA-templated transcription"/>
    <property type="evidence" value="ECO:0007669"/>
    <property type="project" value="InterPro"/>
</dbReference>
<evidence type="ECO:0000313" key="5">
    <source>
        <dbReference type="EMBL" id="HJA71850.1"/>
    </source>
</evidence>
<dbReference type="EMBL" id="DWZA01000088">
    <property type="protein sequence ID" value="HJA71850.1"/>
    <property type="molecule type" value="Genomic_DNA"/>
</dbReference>
<dbReference type="InterPro" id="IPR036388">
    <property type="entry name" value="WH-like_DNA-bd_sf"/>
</dbReference>
<dbReference type="InterPro" id="IPR016032">
    <property type="entry name" value="Sig_transdc_resp-reg_C-effctor"/>
</dbReference>
<dbReference type="AlphaFoldDB" id="A0A9D2HHU9"/>
<dbReference type="PANTHER" id="PTHR35807">
    <property type="entry name" value="TRANSCRIPTIONAL REGULATOR REDD-RELATED"/>
    <property type="match status" value="1"/>
</dbReference>
<dbReference type="Pfam" id="PF03704">
    <property type="entry name" value="BTAD"/>
    <property type="match status" value="1"/>
</dbReference>
<dbReference type="PROSITE" id="PS51755">
    <property type="entry name" value="OMPR_PHOB"/>
    <property type="match status" value="1"/>
</dbReference>
<protein>
    <submittedName>
        <fullName evidence="5">Winged helix-turn-helix domain-containing protein</fullName>
    </submittedName>
</protein>
<proteinExistence type="inferred from homology"/>
<dbReference type="Pfam" id="PF00486">
    <property type="entry name" value="Trans_reg_C"/>
    <property type="match status" value="1"/>
</dbReference>
<dbReference type="GO" id="GO:0000160">
    <property type="term" value="P:phosphorelay signal transduction system"/>
    <property type="evidence" value="ECO:0007669"/>
    <property type="project" value="InterPro"/>
</dbReference>
<evidence type="ECO:0000313" key="6">
    <source>
        <dbReference type="Proteomes" id="UP000823900"/>
    </source>
</evidence>
<dbReference type="Proteomes" id="UP000823900">
    <property type="component" value="Unassembled WGS sequence"/>
</dbReference>
<dbReference type="SMART" id="SM01043">
    <property type="entry name" value="BTAD"/>
    <property type="match status" value="1"/>
</dbReference>
<dbReference type="Gene3D" id="1.25.40.10">
    <property type="entry name" value="Tetratricopeptide repeat domain"/>
    <property type="match status" value="1"/>
</dbReference>
<evidence type="ECO:0000256" key="2">
    <source>
        <dbReference type="ARBA" id="ARBA00023125"/>
    </source>
</evidence>
<dbReference type="GO" id="GO:0003677">
    <property type="term" value="F:DNA binding"/>
    <property type="evidence" value="ECO:0007669"/>
    <property type="project" value="UniProtKB-UniRule"/>
</dbReference>
<accession>A0A9D2HHU9</accession>
<comment type="caution">
    <text evidence="5">The sequence shown here is derived from an EMBL/GenBank/DDBJ whole genome shotgun (WGS) entry which is preliminary data.</text>
</comment>
<dbReference type="SUPFAM" id="SSF48452">
    <property type="entry name" value="TPR-like"/>
    <property type="match status" value="1"/>
</dbReference>
<feature type="DNA-binding region" description="OmpR/PhoB-type" evidence="3">
    <location>
        <begin position="1"/>
        <end position="101"/>
    </location>
</feature>
<gene>
    <name evidence="5" type="ORF">IAA07_09800</name>
</gene>
<name>A0A9D2HHU9_9FIRM</name>
<reference evidence="5" key="2">
    <citation type="submission" date="2021-04" db="EMBL/GenBank/DDBJ databases">
        <authorList>
            <person name="Gilroy R."/>
        </authorList>
    </citation>
    <scope>NUCLEOTIDE SEQUENCE</scope>
    <source>
        <strain evidence="5">CHK178-16964</strain>
    </source>
</reference>
<reference evidence="5" key="1">
    <citation type="journal article" date="2021" name="PeerJ">
        <title>Extensive microbial diversity within the chicken gut microbiome revealed by metagenomics and culture.</title>
        <authorList>
            <person name="Gilroy R."/>
            <person name="Ravi A."/>
            <person name="Getino M."/>
            <person name="Pursley I."/>
            <person name="Horton D.L."/>
            <person name="Alikhan N.F."/>
            <person name="Baker D."/>
            <person name="Gharbi K."/>
            <person name="Hall N."/>
            <person name="Watson M."/>
            <person name="Adriaenssens E.M."/>
            <person name="Foster-Nyarko E."/>
            <person name="Jarju S."/>
            <person name="Secka A."/>
            <person name="Antonio M."/>
            <person name="Oren A."/>
            <person name="Chaudhuri R.R."/>
            <person name="La Ragione R."/>
            <person name="Hildebrand F."/>
            <person name="Pallen M.J."/>
        </authorList>
    </citation>
    <scope>NUCLEOTIDE SEQUENCE</scope>
    <source>
        <strain evidence="5">CHK178-16964</strain>
    </source>
</reference>